<dbReference type="PRINTS" id="PR00792">
    <property type="entry name" value="PEPSIN"/>
</dbReference>
<evidence type="ECO:0000256" key="4">
    <source>
        <dbReference type="RuleBase" id="RU000454"/>
    </source>
</evidence>
<gene>
    <name evidence="6" type="ORF">CONPUDRAFT_148123</name>
</gene>
<dbReference type="GO" id="GO:0004190">
    <property type="term" value="F:aspartic-type endopeptidase activity"/>
    <property type="evidence" value="ECO:0007669"/>
    <property type="project" value="UniProtKB-KW"/>
</dbReference>
<organism evidence="6 7">
    <name type="scientific">Coniophora puteana (strain RWD-64-598)</name>
    <name type="common">Brown rot fungus</name>
    <dbReference type="NCBI Taxonomy" id="741705"/>
    <lineage>
        <taxon>Eukaryota</taxon>
        <taxon>Fungi</taxon>
        <taxon>Dikarya</taxon>
        <taxon>Basidiomycota</taxon>
        <taxon>Agaricomycotina</taxon>
        <taxon>Agaricomycetes</taxon>
        <taxon>Agaricomycetidae</taxon>
        <taxon>Boletales</taxon>
        <taxon>Coniophorineae</taxon>
        <taxon>Coniophoraceae</taxon>
        <taxon>Coniophora</taxon>
    </lineage>
</organism>
<protein>
    <submittedName>
        <fullName evidence="6">Acid protease</fullName>
    </submittedName>
</protein>
<dbReference type="InterPro" id="IPR021109">
    <property type="entry name" value="Peptidase_aspartic_dom_sf"/>
</dbReference>
<dbReference type="RefSeq" id="XP_007762966.1">
    <property type="nucleotide sequence ID" value="XM_007764776.1"/>
</dbReference>
<comment type="similarity">
    <text evidence="1 4">Belongs to the peptidase A1 family.</text>
</comment>
<dbReference type="EMBL" id="JH711573">
    <property type="protein sequence ID" value="EIW85995.1"/>
    <property type="molecule type" value="Genomic_DNA"/>
</dbReference>
<dbReference type="InterPro" id="IPR033121">
    <property type="entry name" value="PEPTIDASE_A1"/>
</dbReference>
<dbReference type="OrthoDB" id="15189at2759"/>
<dbReference type="PANTHER" id="PTHR47966:SF51">
    <property type="entry name" value="BETA-SITE APP-CLEAVING ENZYME, ISOFORM A-RELATED"/>
    <property type="match status" value="1"/>
</dbReference>
<dbReference type="CDD" id="cd05471">
    <property type="entry name" value="pepsin_like"/>
    <property type="match status" value="1"/>
</dbReference>
<dbReference type="InterPro" id="IPR034164">
    <property type="entry name" value="Pepsin-like_dom"/>
</dbReference>
<evidence type="ECO:0000313" key="6">
    <source>
        <dbReference type="EMBL" id="EIW85995.1"/>
    </source>
</evidence>
<accession>A0A5M3N566</accession>
<dbReference type="PANTHER" id="PTHR47966">
    <property type="entry name" value="BETA-SITE APP-CLEAVING ENZYME, ISOFORM A-RELATED"/>
    <property type="match status" value="1"/>
</dbReference>
<dbReference type="SUPFAM" id="SSF50630">
    <property type="entry name" value="Acid proteases"/>
    <property type="match status" value="1"/>
</dbReference>
<keyword evidence="4 6" id="KW-0645">Protease</keyword>
<dbReference type="AlphaFoldDB" id="A0A5M3N566"/>
<dbReference type="InterPro" id="IPR001461">
    <property type="entry name" value="Aspartic_peptidase_A1"/>
</dbReference>
<evidence type="ECO:0000256" key="3">
    <source>
        <dbReference type="PIRSR" id="PIRSR601461-1"/>
    </source>
</evidence>
<dbReference type="InterPro" id="IPR001969">
    <property type="entry name" value="Aspartic_peptidase_AS"/>
</dbReference>
<dbReference type="OMA" id="ISENTWT"/>
<comment type="caution">
    <text evidence="6">The sequence shown here is derived from an EMBL/GenBank/DDBJ whole genome shotgun (WGS) entry which is preliminary data.</text>
</comment>
<evidence type="ECO:0000313" key="7">
    <source>
        <dbReference type="Proteomes" id="UP000053558"/>
    </source>
</evidence>
<keyword evidence="4" id="KW-0378">Hydrolase</keyword>
<dbReference type="PROSITE" id="PS00141">
    <property type="entry name" value="ASP_PROTEASE"/>
    <property type="match status" value="2"/>
</dbReference>
<feature type="domain" description="Peptidase A1" evidence="5">
    <location>
        <begin position="48"/>
        <end position="351"/>
    </location>
</feature>
<proteinExistence type="inferred from homology"/>
<dbReference type="GO" id="GO:0006508">
    <property type="term" value="P:proteolysis"/>
    <property type="evidence" value="ECO:0007669"/>
    <property type="project" value="UniProtKB-KW"/>
</dbReference>
<dbReference type="Gene3D" id="2.40.70.10">
    <property type="entry name" value="Acid Proteases"/>
    <property type="match status" value="2"/>
</dbReference>
<keyword evidence="7" id="KW-1185">Reference proteome</keyword>
<sequence>MQNQIQAVSSKHAMGYSNFAVNTGAAHALAANASGVTRGLTNVHNAIWYATVNVGSPSQSYALTIDTGSADVLLPGSNCSSCQGHVPYDPTMSTTSKDTNKTFTIQDAASGELYTETLALMGLTATNQTIAVASNYSSAYDVDNFPADGVLGLAFDSISSVPGTSSVFTTLAAQGQVVQKQFGVRLADPAELTVGGADADAYSGDVTYVPVTQKGFWQIKADSLSVSSSSGNASQSVAPAFTAVVDSGTELILGPADAVDTFYKAVDGAKDNGDGTYAVPCQASFNATITLGGTAFPLAAGTLVLKQDDGTCVGAVSSGGAATSSHWVLGEAFLRNVYSIFDFSKAQIGFAKLA</sequence>
<evidence type="ECO:0000256" key="1">
    <source>
        <dbReference type="ARBA" id="ARBA00007447"/>
    </source>
</evidence>
<name>A0A5M3N566_CONPW</name>
<dbReference type="PROSITE" id="PS51767">
    <property type="entry name" value="PEPTIDASE_A1"/>
    <property type="match status" value="1"/>
</dbReference>
<feature type="active site" evidence="3">
    <location>
        <position position="66"/>
    </location>
</feature>
<evidence type="ECO:0000259" key="5">
    <source>
        <dbReference type="PROSITE" id="PS51767"/>
    </source>
</evidence>
<evidence type="ECO:0000256" key="2">
    <source>
        <dbReference type="ARBA" id="ARBA00022750"/>
    </source>
</evidence>
<dbReference type="Pfam" id="PF00026">
    <property type="entry name" value="Asp"/>
    <property type="match status" value="1"/>
</dbReference>
<dbReference type="GeneID" id="19202447"/>
<reference evidence="7" key="1">
    <citation type="journal article" date="2012" name="Science">
        <title>The Paleozoic origin of enzymatic lignin decomposition reconstructed from 31 fungal genomes.</title>
        <authorList>
            <person name="Floudas D."/>
            <person name="Binder M."/>
            <person name="Riley R."/>
            <person name="Barry K."/>
            <person name="Blanchette R.A."/>
            <person name="Henrissat B."/>
            <person name="Martinez A.T."/>
            <person name="Otillar R."/>
            <person name="Spatafora J.W."/>
            <person name="Yadav J.S."/>
            <person name="Aerts A."/>
            <person name="Benoit I."/>
            <person name="Boyd A."/>
            <person name="Carlson A."/>
            <person name="Copeland A."/>
            <person name="Coutinho P.M."/>
            <person name="de Vries R.P."/>
            <person name="Ferreira P."/>
            <person name="Findley K."/>
            <person name="Foster B."/>
            <person name="Gaskell J."/>
            <person name="Glotzer D."/>
            <person name="Gorecki P."/>
            <person name="Heitman J."/>
            <person name="Hesse C."/>
            <person name="Hori C."/>
            <person name="Igarashi K."/>
            <person name="Jurgens J.A."/>
            <person name="Kallen N."/>
            <person name="Kersten P."/>
            <person name="Kohler A."/>
            <person name="Kuees U."/>
            <person name="Kumar T.K.A."/>
            <person name="Kuo A."/>
            <person name="LaButti K."/>
            <person name="Larrondo L.F."/>
            <person name="Lindquist E."/>
            <person name="Ling A."/>
            <person name="Lombard V."/>
            <person name="Lucas S."/>
            <person name="Lundell T."/>
            <person name="Martin R."/>
            <person name="McLaughlin D.J."/>
            <person name="Morgenstern I."/>
            <person name="Morin E."/>
            <person name="Murat C."/>
            <person name="Nagy L.G."/>
            <person name="Nolan M."/>
            <person name="Ohm R.A."/>
            <person name="Patyshakuliyeva A."/>
            <person name="Rokas A."/>
            <person name="Ruiz-Duenas F.J."/>
            <person name="Sabat G."/>
            <person name="Salamov A."/>
            <person name="Samejima M."/>
            <person name="Schmutz J."/>
            <person name="Slot J.C."/>
            <person name="St John F."/>
            <person name="Stenlid J."/>
            <person name="Sun H."/>
            <person name="Sun S."/>
            <person name="Syed K."/>
            <person name="Tsang A."/>
            <person name="Wiebenga A."/>
            <person name="Young D."/>
            <person name="Pisabarro A."/>
            <person name="Eastwood D.C."/>
            <person name="Martin F."/>
            <person name="Cullen D."/>
            <person name="Grigoriev I.V."/>
            <person name="Hibbett D.S."/>
        </authorList>
    </citation>
    <scope>NUCLEOTIDE SEQUENCE [LARGE SCALE GENOMIC DNA]</scope>
    <source>
        <strain evidence="7">RWD-64-598 SS2</strain>
    </source>
</reference>
<feature type="active site" evidence="3">
    <location>
        <position position="246"/>
    </location>
</feature>
<dbReference type="KEGG" id="cput:CONPUDRAFT_148123"/>
<dbReference type="Proteomes" id="UP000053558">
    <property type="component" value="Unassembled WGS sequence"/>
</dbReference>
<keyword evidence="2 4" id="KW-0064">Aspartyl protease</keyword>